<sequence length="253" mass="26487">MQNLFSLENKVALITGASRGIGAAIASTLAAQGAHVVLSSRKAEALEEVALEIRKNGGKATVMACHMGQIPAVRELVEKIDRELGRLDILVANAATNPYFGDLFGVDEGAWDKIMDVNVKGPFFLIQAAAKVMDKNGGGAVVTVASVNGVSPALFQGAYSISKAAVISMTKAFAKELAPRNIRVNSLLPGLTDTKFAGALIQNDDIREYAVKQIPMGRYAQPGEMAGAVLYLVSDASSFTTGTTLVCDGGQLA</sequence>
<reference evidence="2 3" key="1">
    <citation type="submission" date="2019-07" db="EMBL/GenBank/DDBJ databases">
        <title>Genome sequencing of 100 strains of the haloalkaliphilic chemolithoautotrophic sulfur-oxidizing bacterium Thioalkalivibrio.</title>
        <authorList>
            <person name="Muyzer G."/>
        </authorList>
    </citation>
    <scope>NUCLEOTIDE SEQUENCE [LARGE SCALE GENOMIC DNA]</scope>
    <source>
        <strain evidence="2 3">ASO4-4</strain>
    </source>
</reference>
<dbReference type="RefSeq" id="WP_144681177.1">
    <property type="nucleotide sequence ID" value="NZ_VLLC01000001.1"/>
</dbReference>
<dbReference type="CDD" id="cd05233">
    <property type="entry name" value="SDR_c"/>
    <property type="match status" value="1"/>
</dbReference>
<dbReference type="PRINTS" id="PR00080">
    <property type="entry name" value="SDRFAMILY"/>
</dbReference>
<dbReference type="PANTHER" id="PTHR43943:SF2">
    <property type="entry name" value="DEHYDROGENASE_REDUCTASE 4"/>
    <property type="match status" value="1"/>
</dbReference>
<dbReference type="PRINTS" id="PR00081">
    <property type="entry name" value="GDHRDH"/>
</dbReference>
<keyword evidence="3" id="KW-1185">Reference proteome</keyword>
<dbReference type="InterPro" id="IPR020904">
    <property type="entry name" value="Sc_DH/Rdtase_CS"/>
</dbReference>
<dbReference type="InterPro" id="IPR002347">
    <property type="entry name" value="SDR_fam"/>
</dbReference>
<evidence type="ECO:0000313" key="2">
    <source>
        <dbReference type="EMBL" id="TWI77284.1"/>
    </source>
</evidence>
<dbReference type="AlphaFoldDB" id="A0A562S955"/>
<comment type="caution">
    <text evidence="2">The sequence shown here is derived from an EMBL/GenBank/DDBJ whole genome shotgun (WGS) entry which is preliminary data.</text>
</comment>
<comment type="similarity">
    <text evidence="1">Belongs to the short-chain dehydrogenases/reductases (SDR) family.</text>
</comment>
<protein>
    <submittedName>
        <fullName evidence="2">NAD(P)-dependent dehydrogenase (Short-subunit alcohol dehydrogenase family)</fullName>
    </submittedName>
</protein>
<dbReference type="SUPFAM" id="SSF51735">
    <property type="entry name" value="NAD(P)-binding Rossmann-fold domains"/>
    <property type="match status" value="1"/>
</dbReference>
<dbReference type="PROSITE" id="PS00061">
    <property type="entry name" value="ADH_SHORT"/>
    <property type="match status" value="1"/>
</dbReference>
<dbReference type="Gene3D" id="3.40.50.720">
    <property type="entry name" value="NAD(P)-binding Rossmann-like Domain"/>
    <property type="match status" value="1"/>
</dbReference>
<dbReference type="NCBIfam" id="NF005446">
    <property type="entry name" value="PRK07035.1"/>
    <property type="match status" value="1"/>
</dbReference>
<dbReference type="PANTHER" id="PTHR43943">
    <property type="entry name" value="DEHYDROGENASE/REDUCTASE (SDR FAMILY) MEMBER 4"/>
    <property type="match status" value="1"/>
</dbReference>
<accession>A0A562S955</accession>
<dbReference type="Proteomes" id="UP000318307">
    <property type="component" value="Unassembled WGS sequence"/>
</dbReference>
<dbReference type="OrthoDB" id="5354363at2"/>
<evidence type="ECO:0000256" key="1">
    <source>
        <dbReference type="ARBA" id="ARBA00006484"/>
    </source>
</evidence>
<dbReference type="FunFam" id="3.40.50.720:FF:000084">
    <property type="entry name" value="Short-chain dehydrogenase reductase"/>
    <property type="match status" value="1"/>
</dbReference>
<gene>
    <name evidence="2" type="ORF">LZ24_00084</name>
</gene>
<dbReference type="EMBL" id="VLLC01000001">
    <property type="protein sequence ID" value="TWI77284.1"/>
    <property type="molecule type" value="Genomic_DNA"/>
</dbReference>
<proteinExistence type="inferred from homology"/>
<organism evidence="2 3">
    <name type="scientific">Desulfobotulus alkaliphilus</name>
    <dbReference type="NCBI Taxonomy" id="622671"/>
    <lineage>
        <taxon>Bacteria</taxon>
        <taxon>Pseudomonadati</taxon>
        <taxon>Thermodesulfobacteriota</taxon>
        <taxon>Desulfobacteria</taxon>
        <taxon>Desulfobacterales</taxon>
        <taxon>Desulfobacteraceae</taxon>
        <taxon>Desulfobotulus</taxon>
    </lineage>
</organism>
<evidence type="ECO:0000313" key="3">
    <source>
        <dbReference type="Proteomes" id="UP000318307"/>
    </source>
</evidence>
<dbReference type="InterPro" id="IPR036291">
    <property type="entry name" value="NAD(P)-bd_dom_sf"/>
</dbReference>
<dbReference type="NCBIfam" id="NF005559">
    <property type="entry name" value="PRK07231.1"/>
    <property type="match status" value="1"/>
</dbReference>
<name>A0A562S955_9BACT</name>
<dbReference type="Pfam" id="PF13561">
    <property type="entry name" value="adh_short_C2"/>
    <property type="match status" value="1"/>
</dbReference>